<dbReference type="EMBL" id="JMIH01000023">
    <property type="protein sequence ID" value="KEO72938.1"/>
    <property type="molecule type" value="Genomic_DNA"/>
</dbReference>
<evidence type="ECO:0000313" key="4">
    <source>
        <dbReference type="Proteomes" id="UP000027821"/>
    </source>
</evidence>
<evidence type="ECO:0000256" key="1">
    <source>
        <dbReference type="SAM" id="MobiDB-lite"/>
    </source>
</evidence>
<dbReference type="AlphaFoldDB" id="A0A074KZ86"/>
<dbReference type="RefSeq" id="WP_051720029.1">
    <property type="nucleotide sequence ID" value="NZ_JMIH01000023.1"/>
</dbReference>
<feature type="region of interest" description="Disordered" evidence="1">
    <location>
        <begin position="257"/>
        <end position="342"/>
    </location>
</feature>
<keyword evidence="4" id="KW-1185">Reference proteome</keyword>
<protein>
    <recommendedName>
        <fullName evidence="2">MobA/VirD2-like nuclease domain-containing protein</fullName>
    </recommendedName>
</protein>
<dbReference type="OrthoDB" id="915634at2"/>
<feature type="compositionally biased region" description="Basic and acidic residues" evidence="1">
    <location>
        <begin position="326"/>
        <end position="337"/>
    </location>
</feature>
<proteinExistence type="predicted"/>
<dbReference type="InterPro" id="IPR005094">
    <property type="entry name" value="Endonuclease_MobA/VirD2"/>
</dbReference>
<reference evidence="3 4" key="1">
    <citation type="submission" date="2014-04" db="EMBL/GenBank/DDBJ databases">
        <title>Characterization and application of a salt tolerant electro-active bacterium.</title>
        <authorList>
            <person name="Yang L."/>
            <person name="Wei S."/>
            <person name="Tay Q.X.M."/>
        </authorList>
    </citation>
    <scope>NUCLEOTIDE SEQUENCE [LARGE SCALE GENOMIC DNA]</scope>
    <source>
        <strain evidence="3 4">LY1</strain>
    </source>
</reference>
<comment type="caution">
    <text evidence="3">The sequence shown here is derived from an EMBL/GenBank/DDBJ whole genome shotgun (WGS) entry which is preliminary data.</text>
</comment>
<organism evidence="3 4">
    <name type="scientific">Anditalea andensis</name>
    <dbReference type="NCBI Taxonomy" id="1048983"/>
    <lineage>
        <taxon>Bacteria</taxon>
        <taxon>Pseudomonadati</taxon>
        <taxon>Bacteroidota</taxon>
        <taxon>Cytophagia</taxon>
        <taxon>Cytophagales</taxon>
        <taxon>Cytophagaceae</taxon>
        <taxon>Anditalea</taxon>
    </lineage>
</organism>
<feature type="domain" description="MobA/VirD2-like nuclease" evidence="2">
    <location>
        <begin position="17"/>
        <end position="149"/>
    </location>
</feature>
<dbReference type="Pfam" id="PF03432">
    <property type="entry name" value="Relaxase"/>
    <property type="match status" value="1"/>
</dbReference>
<dbReference type="eggNOG" id="COG3843">
    <property type="taxonomic scope" value="Bacteria"/>
</dbReference>
<evidence type="ECO:0000313" key="3">
    <source>
        <dbReference type="EMBL" id="KEO72938.1"/>
    </source>
</evidence>
<feature type="compositionally biased region" description="Basic and acidic residues" evidence="1">
    <location>
        <begin position="303"/>
        <end position="316"/>
    </location>
</feature>
<sequence>MIAKQSIGSSFMGALTYNLRKMQSSNTAERAELLGTNFISLEKPVIKKEMDLIVSLNPALKRNTYHTSLNFATGEKVSNEKMLAIAEEYMERMGFDNNPYFIFRHHDTSHPHCHILALRTRFDGTTVSDSNNYKRSEKIIRELETQYGLEQVINSDQSSLRAPDKDELEMIQRTGKASQKMILQERVSAALSNSKNLKAFILNLEKADVHVLFNQASTGRVSGISFFMGDFKAKGQALGNQFKWANIINALDYEQTRDRQEISQANSRTRARYGEGSADKYGANRPAGRSAENHTGQPASSEQEAKFAGRGPEQEARSTGQFGEVDEGHRKYPHELGETAAENEEAVDGHLLHGDRSAPGVPHSFGDKDLYLEIVPEENNDRKRRRRKR</sequence>
<evidence type="ECO:0000259" key="2">
    <source>
        <dbReference type="Pfam" id="PF03432"/>
    </source>
</evidence>
<gene>
    <name evidence="3" type="ORF">EL17_15060</name>
</gene>
<dbReference type="Proteomes" id="UP000027821">
    <property type="component" value="Unassembled WGS sequence"/>
</dbReference>
<name>A0A074KZ86_9BACT</name>
<feature type="compositionally biased region" description="Polar residues" evidence="1">
    <location>
        <begin position="293"/>
        <end position="302"/>
    </location>
</feature>
<dbReference type="STRING" id="1048983.EL17_15060"/>
<accession>A0A074KZ86</accession>